<dbReference type="EMBL" id="BKCJ010348940">
    <property type="protein sequence ID" value="GEZ96714.1"/>
    <property type="molecule type" value="Genomic_DNA"/>
</dbReference>
<evidence type="ECO:0008006" key="2">
    <source>
        <dbReference type="Google" id="ProtNLM"/>
    </source>
</evidence>
<organism evidence="1">
    <name type="scientific">Tanacetum cinerariifolium</name>
    <name type="common">Dalmatian daisy</name>
    <name type="synonym">Chrysanthemum cinerariifolium</name>
    <dbReference type="NCBI Taxonomy" id="118510"/>
    <lineage>
        <taxon>Eukaryota</taxon>
        <taxon>Viridiplantae</taxon>
        <taxon>Streptophyta</taxon>
        <taxon>Embryophyta</taxon>
        <taxon>Tracheophyta</taxon>
        <taxon>Spermatophyta</taxon>
        <taxon>Magnoliopsida</taxon>
        <taxon>eudicotyledons</taxon>
        <taxon>Gunneridae</taxon>
        <taxon>Pentapetalae</taxon>
        <taxon>asterids</taxon>
        <taxon>campanulids</taxon>
        <taxon>Asterales</taxon>
        <taxon>Asteraceae</taxon>
        <taxon>Asteroideae</taxon>
        <taxon>Anthemideae</taxon>
        <taxon>Anthemidinae</taxon>
        <taxon>Tanacetum</taxon>
    </lineage>
</organism>
<proteinExistence type="predicted"/>
<name>A0A699IYL6_TANCI</name>
<protein>
    <recommendedName>
        <fullName evidence="2">Reverse transcriptase domain-containing protein</fullName>
    </recommendedName>
</protein>
<comment type="caution">
    <text evidence="1">The sequence shown here is derived from an EMBL/GenBank/DDBJ whole genome shotgun (WGS) entry which is preliminary data.</text>
</comment>
<evidence type="ECO:0000313" key="1">
    <source>
        <dbReference type="EMBL" id="GEZ96714.1"/>
    </source>
</evidence>
<dbReference type="AlphaFoldDB" id="A0A699IYL6"/>
<accession>A0A699IYL6</accession>
<reference evidence="1" key="1">
    <citation type="journal article" date="2019" name="Sci. Rep.">
        <title>Draft genome of Tanacetum cinerariifolium, the natural source of mosquito coil.</title>
        <authorList>
            <person name="Yamashiro T."/>
            <person name="Shiraishi A."/>
            <person name="Satake H."/>
            <person name="Nakayama K."/>
        </authorList>
    </citation>
    <scope>NUCLEOTIDE SEQUENCE</scope>
</reference>
<gene>
    <name evidence="1" type="ORF">Tci_568687</name>
</gene>
<sequence>MDDEPMWAADHVVAPTPGFAITILETTTEFVIKDVMTLKMHAQYKELQSNAKKAKPDLDEDDIPMSREEEVKFMQTFRKTYFYNDYCDQDSNRDNWR</sequence>